<dbReference type="Proteomes" id="UP000242414">
    <property type="component" value="Unassembled WGS sequence"/>
</dbReference>
<reference evidence="1" key="1">
    <citation type="journal article" date="2016" name="Proc. Natl. Acad. Sci. U.S.A.">
        <title>Lipid metabolic changes in an early divergent fungus govern the establishment of a mutualistic symbiosis with endobacteria.</title>
        <authorList>
            <person name="Lastovetsky O.A."/>
            <person name="Gaspar M.L."/>
            <person name="Mondo S.J."/>
            <person name="LaButti K.M."/>
            <person name="Sandor L."/>
            <person name="Grigoriev I.V."/>
            <person name="Henry S.A."/>
            <person name="Pawlowska T.E."/>
        </authorList>
    </citation>
    <scope>NUCLEOTIDE SEQUENCE [LARGE SCALE GENOMIC DNA]</scope>
    <source>
        <strain evidence="1">ATCC 52814</strain>
    </source>
</reference>
<protein>
    <submittedName>
        <fullName evidence="1">Uncharacterized protein</fullName>
    </submittedName>
</protein>
<dbReference type="AlphaFoldDB" id="A0A1X0QZB1"/>
<evidence type="ECO:0000313" key="1">
    <source>
        <dbReference type="EMBL" id="ORE05084.1"/>
    </source>
</evidence>
<feature type="non-terminal residue" evidence="1">
    <location>
        <position position="1"/>
    </location>
</feature>
<feature type="non-terminal residue" evidence="1">
    <location>
        <position position="61"/>
    </location>
</feature>
<sequence>LFAGDRVLYIGSKIKGFLKYFRNWIKNSLYTTVCVTNEHNTSQTRLLCFRKKQYSKLQASK</sequence>
<organism evidence="1">
    <name type="scientific">Rhizopus microsporus var. microsporus</name>
    <dbReference type="NCBI Taxonomy" id="86635"/>
    <lineage>
        <taxon>Eukaryota</taxon>
        <taxon>Fungi</taxon>
        <taxon>Fungi incertae sedis</taxon>
        <taxon>Mucoromycota</taxon>
        <taxon>Mucoromycotina</taxon>
        <taxon>Mucoromycetes</taxon>
        <taxon>Mucorales</taxon>
        <taxon>Mucorineae</taxon>
        <taxon>Rhizopodaceae</taxon>
        <taxon>Rhizopus</taxon>
    </lineage>
</organism>
<proteinExistence type="predicted"/>
<dbReference type="VEuPathDB" id="FungiDB:BCV72DRAFT_186897"/>
<dbReference type="OrthoDB" id="2264724at2759"/>
<gene>
    <name evidence="1" type="ORF">BCV72DRAFT_186897</name>
</gene>
<dbReference type="EMBL" id="KV921953">
    <property type="protein sequence ID" value="ORE05084.1"/>
    <property type="molecule type" value="Genomic_DNA"/>
</dbReference>
<name>A0A1X0QZB1_RHIZD</name>
<accession>A0A1X0QZB1</accession>